<dbReference type="InterPro" id="IPR001497">
    <property type="entry name" value="MethylDNA_cys_MeTrfase_AS"/>
</dbReference>
<dbReference type="Gene3D" id="1.10.10.60">
    <property type="entry name" value="Homeodomain-like"/>
    <property type="match status" value="1"/>
</dbReference>
<feature type="domain" description="HTH araC/xylS-type" evidence="17">
    <location>
        <begin position="100"/>
        <end position="196"/>
    </location>
</feature>
<dbReference type="EMBL" id="CP116805">
    <property type="protein sequence ID" value="WCL53806.1"/>
    <property type="molecule type" value="Genomic_DNA"/>
</dbReference>
<evidence type="ECO:0000256" key="1">
    <source>
        <dbReference type="ARBA" id="ARBA00001286"/>
    </source>
</evidence>
<evidence type="ECO:0000256" key="2">
    <source>
        <dbReference type="ARBA" id="ARBA00022603"/>
    </source>
</evidence>
<comment type="catalytic activity">
    <reaction evidence="1">
        <text>a 4-O-methyl-thymidine in DNA + L-cysteinyl-[protein] = a thymidine in DNA + S-methyl-L-cysteinyl-[protein]</text>
        <dbReference type="Rhea" id="RHEA:53428"/>
        <dbReference type="Rhea" id="RHEA-COMP:10131"/>
        <dbReference type="Rhea" id="RHEA-COMP:10132"/>
        <dbReference type="Rhea" id="RHEA-COMP:13555"/>
        <dbReference type="Rhea" id="RHEA-COMP:13556"/>
        <dbReference type="ChEBI" id="CHEBI:29950"/>
        <dbReference type="ChEBI" id="CHEBI:82612"/>
        <dbReference type="ChEBI" id="CHEBI:137386"/>
        <dbReference type="ChEBI" id="CHEBI:137387"/>
        <dbReference type="EC" id="2.1.1.63"/>
    </reaction>
</comment>
<dbReference type="InterPro" id="IPR018060">
    <property type="entry name" value="HTH_AraC"/>
</dbReference>
<dbReference type="CDD" id="cd06445">
    <property type="entry name" value="ATase"/>
    <property type="match status" value="1"/>
</dbReference>
<dbReference type="FunFam" id="1.10.10.10:FF:000410">
    <property type="entry name" value="ADA regulatory protein, putative"/>
    <property type="match status" value="1"/>
</dbReference>
<dbReference type="GO" id="GO:0008270">
    <property type="term" value="F:zinc ion binding"/>
    <property type="evidence" value="ECO:0007669"/>
    <property type="project" value="InterPro"/>
</dbReference>
<evidence type="ECO:0000256" key="10">
    <source>
        <dbReference type="ARBA" id="ARBA00023163"/>
    </source>
</evidence>
<sequence length="364" mass="39312">MKHMANLKGSPLVPAADYETDDARWRALLARDARADGRFYFSVATTGVYCRPSCAARQPRRENVAFHTTMAEAEAAGFRACKRCKPDETPAWHAREKMVARACRFIEDAETPPTLDMIAADAGLSPYHFHRLFKQVTGVTPKAYAASHRAKSVKGSLKGSRTVTEALYDAGFNASSRFYEGAKDMLGMTPGEYRGGAVGKTIRYTILPCTLGLMLVGATDVGVCTIQFGDDEQALQAALVAEFPEARFEGATERFGDWVKAALAFVETGEGAAKLPLDIAGTAFQRRVWAALQAIPAGETVSYKQVAEAIGEPAAVRAVARACASNRIAVAIPCHRVVRADGGLSGYRWGVARKRTLLDREGGQ</sequence>
<dbReference type="Pfam" id="PF02805">
    <property type="entry name" value="Ada_Zn_binding"/>
    <property type="match status" value="1"/>
</dbReference>
<evidence type="ECO:0000256" key="7">
    <source>
        <dbReference type="ARBA" id="ARBA00023015"/>
    </source>
</evidence>
<dbReference type="FunFam" id="3.40.10.10:FF:000001">
    <property type="entry name" value="DNA-3-methyladenine glycosylase 2"/>
    <property type="match status" value="1"/>
</dbReference>
<dbReference type="GO" id="GO:0006307">
    <property type="term" value="P:DNA alkylation repair"/>
    <property type="evidence" value="ECO:0007669"/>
    <property type="project" value="UniProtKB-ARBA"/>
</dbReference>
<accession>A0AAF0BLZ8</accession>
<feature type="binding site" evidence="16">
    <location>
        <position position="84"/>
    </location>
    <ligand>
        <name>Zn(2+)</name>
        <dbReference type="ChEBI" id="CHEBI:29105"/>
    </ligand>
</feature>
<feature type="active site" description="Nucleophile; methyl group acceptor from either O6-methylguanine or O4-methylthymine" evidence="15">
    <location>
        <position position="334"/>
    </location>
</feature>
<dbReference type="PROSITE" id="PS01124">
    <property type="entry name" value="HTH_ARAC_FAMILY_2"/>
    <property type="match status" value="1"/>
</dbReference>
<keyword evidence="7" id="KW-0805">Transcription regulation</keyword>
<dbReference type="SMART" id="SM00342">
    <property type="entry name" value="HTH_ARAC"/>
    <property type="match status" value="1"/>
</dbReference>
<reference evidence="18" key="1">
    <citation type="submission" date="2023-01" db="EMBL/GenBank/DDBJ databases">
        <title>The genome sequence of Kordiimonadaceae bacterium 6D33.</title>
        <authorList>
            <person name="Liu Y."/>
        </authorList>
    </citation>
    <scope>NUCLEOTIDE SEQUENCE</scope>
    <source>
        <strain evidence="18">6D33</strain>
    </source>
</reference>
<comment type="catalytic activity">
    <reaction evidence="12">
        <text>a 6-O-methyl-2'-deoxyguanosine in DNA + L-cysteinyl-[protein] = S-methyl-L-cysteinyl-[protein] + a 2'-deoxyguanosine in DNA</text>
        <dbReference type="Rhea" id="RHEA:24000"/>
        <dbReference type="Rhea" id="RHEA-COMP:10131"/>
        <dbReference type="Rhea" id="RHEA-COMP:10132"/>
        <dbReference type="Rhea" id="RHEA-COMP:11367"/>
        <dbReference type="Rhea" id="RHEA-COMP:11368"/>
        <dbReference type="ChEBI" id="CHEBI:29950"/>
        <dbReference type="ChEBI" id="CHEBI:82612"/>
        <dbReference type="ChEBI" id="CHEBI:85445"/>
        <dbReference type="ChEBI" id="CHEBI:85448"/>
        <dbReference type="EC" id="2.1.1.63"/>
    </reaction>
</comment>
<dbReference type="PANTHER" id="PTHR10815:SF14">
    <property type="entry name" value="BIFUNCTIONAL TRANSCRIPTIONAL ACTIVATOR_DNA REPAIR ENZYME ADA"/>
    <property type="match status" value="1"/>
</dbReference>
<evidence type="ECO:0000256" key="16">
    <source>
        <dbReference type="PIRSR" id="PIRSR000409-3"/>
    </source>
</evidence>
<dbReference type="SUPFAM" id="SSF46689">
    <property type="entry name" value="Homeodomain-like"/>
    <property type="match status" value="1"/>
</dbReference>
<comment type="cofactor">
    <cofactor evidence="16">
        <name>Zn(2+)</name>
        <dbReference type="ChEBI" id="CHEBI:29105"/>
    </cofactor>
    <text evidence="16">Binds 1 zinc ion per subunit.</text>
</comment>
<dbReference type="InterPro" id="IPR036217">
    <property type="entry name" value="MethylDNA_cys_MeTrfase_DNAb"/>
</dbReference>
<evidence type="ECO:0000256" key="12">
    <source>
        <dbReference type="ARBA" id="ARBA00049348"/>
    </source>
</evidence>
<dbReference type="InterPro" id="IPR036631">
    <property type="entry name" value="MGMT_N_sf"/>
</dbReference>
<evidence type="ECO:0000256" key="15">
    <source>
        <dbReference type="PIRSR" id="PIRSR000409-1"/>
    </source>
</evidence>
<dbReference type="GO" id="GO:0003908">
    <property type="term" value="F:methylated-DNA-[protein]-cysteine S-methyltransferase activity"/>
    <property type="evidence" value="ECO:0007669"/>
    <property type="project" value="UniProtKB-EC"/>
</dbReference>
<dbReference type="Gene3D" id="3.30.160.70">
    <property type="entry name" value="Methylated DNA-protein cysteine methyltransferase domain"/>
    <property type="match status" value="1"/>
</dbReference>
<dbReference type="Pfam" id="PF12833">
    <property type="entry name" value="HTH_18"/>
    <property type="match status" value="1"/>
</dbReference>
<dbReference type="Proteomes" id="UP001217500">
    <property type="component" value="Chromosome"/>
</dbReference>
<evidence type="ECO:0000313" key="19">
    <source>
        <dbReference type="Proteomes" id="UP001217500"/>
    </source>
</evidence>
<keyword evidence="2 18" id="KW-0489">Methyltransferase</keyword>
<dbReference type="SUPFAM" id="SSF57884">
    <property type="entry name" value="Ada DNA repair protein, N-terminal domain (N-Ada 10)"/>
    <property type="match status" value="1"/>
</dbReference>
<dbReference type="InterPro" id="IPR014048">
    <property type="entry name" value="MethylDNA_cys_MeTrfase_DNA-bd"/>
</dbReference>
<dbReference type="PROSITE" id="PS00041">
    <property type="entry name" value="HTH_ARAC_FAMILY_1"/>
    <property type="match status" value="1"/>
</dbReference>
<gene>
    <name evidence="18" type="primary">ada</name>
    <name evidence="18" type="ORF">PH603_14800</name>
</gene>
<dbReference type="GO" id="GO:0043565">
    <property type="term" value="F:sequence-specific DNA binding"/>
    <property type="evidence" value="ECO:0007669"/>
    <property type="project" value="InterPro"/>
</dbReference>
<evidence type="ECO:0000256" key="14">
    <source>
        <dbReference type="ARBA" id="ARBA00078299"/>
    </source>
</evidence>
<dbReference type="Pfam" id="PF01035">
    <property type="entry name" value="DNA_binding_1"/>
    <property type="match status" value="1"/>
</dbReference>
<comment type="similarity">
    <text evidence="13">In the C-terminal section; belongs to the MGMT family.</text>
</comment>
<dbReference type="KEGG" id="gso:PH603_14800"/>
<evidence type="ECO:0000256" key="13">
    <source>
        <dbReference type="ARBA" id="ARBA00060908"/>
    </source>
</evidence>
<dbReference type="InterPro" id="IPR035451">
    <property type="entry name" value="Ada-like_dom_sf"/>
</dbReference>
<keyword evidence="5" id="KW-0227">DNA damage</keyword>
<name>A0AAF0BLZ8_9PROT</name>
<keyword evidence="4 16" id="KW-0479">Metal-binding</keyword>
<evidence type="ECO:0000256" key="6">
    <source>
        <dbReference type="ARBA" id="ARBA00022833"/>
    </source>
</evidence>
<dbReference type="PANTHER" id="PTHR10815">
    <property type="entry name" value="METHYLATED-DNA--PROTEIN-CYSTEINE METHYLTRANSFERASE"/>
    <property type="match status" value="1"/>
</dbReference>
<evidence type="ECO:0000256" key="4">
    <source>
        <dbReference type="ARBA" id="ARBA00022723"/>
    </source>
</evidence>
<dbReference type="Gene3D" id="3.40.10.10">
    <property type="entry name" value="DNA Methylphosphotriester Repair Domain"/>
    <property type="match status" value="1"/>
</dbReference>
<feature type="binding site" evidence="16">
    <location>
        <position position="54"/>
    </location>
    <ligand>
        <name>Zn(2+)</name>
        <dbReference type="ChEBI" id="CHEBI:29105"/>
    </ligand>
</feature>
<dbReference type="InterPro" id="IPR036388">
    <property type="entry name" value="WH-like_DNA-bd_sf"/>
</dbReference>
<evidence type="ECO:0000313" key="18">
    <source>
        <dbReference type="EMBL" id="WCL53806.1"/>
    </source>
</evidence>
<keyword evidence="19" id="KW-1185">Reference proteome</keyword>
<keyword evidence="10" id="KW-0804">Transcription</keyword>
<feature type="active site" description="Nucleophile; methyl group acceptor from methylphosphotriester" evidence="15">
    <location>
        <position position="50"/>
    </location>
</feature>
<keyword evidence="9" id="KW-0010">Activator</keyword>
<dbReference type="PIRSF" id="PIRSF000409">
    <property type="entry name" value="Ada"/>
    <property type="match status" value="1"/>
</dbReference>
<dbReference type="InterPro" id="IPR009057">
    <property type="entry name" value="Homeodomain-like_sf"/>
</dbReference>
<dbReference type="NCBIfam" id="NF011964">
    <property type="entry name" value="PRK15435.1"/>
    <property type="match status" value="1"/>
</dbReference>
<evidence type="ECO:0000256" key="8">
    <source>
        <dbReference type="ARBA" id="ARBA00023125"/>
    </source>
</evidence>
<protein>
    <recommendedName>
        <fullName evidence="14">Regulatory protein of adaptive response</fullName>
    </recommendedName>
</protein>
<keyword evidence="3 18" id="KW-0808">Transferase</keyword>
<dbReference type="NCBIfam" id="TIGR00589">
    <property type="entry name" value="ogt"/>
    <property type="match status" value="1"/>
</dbReference>
<dbReference type="Gene3D" id="1.10.10.10">
    <property type="entry name" value="Winged helix-like DNA-binding domain superfamily/Winged helix DNA-binding domain"/>
    <property type="match status" value="1"/>
</dbReference>
<keyword evidence="8 18" id="KW-0238">DNA-binding</keyword>
<dbReference type="SUPFAM" id="SSF53155">
    <property type="entry name" value="Methylated DNA-protein cysteine methyltransferase domain"/>
    <property type="match status" value="1"/>
</dbReference>
<organism evidence="18 19">
    <name type="scientific">Gimibacter soli</name>
    <dbReference type="NCBI Taxonomy" id="3024400"/>
    <lineage>
        <taxon>Bacteria</taxon>
        <taxon>Pseudomonadati</taxon>
        <taxon>Pseudomonadota</taxon>
        <taxon>Alphaproteobacteria</taxon>
        <taxon>Kordiimonadales</taxon>
        <taxon>Temperatibacteraceae</taxon>
        <taxon>Gimibacter</taxon>
    </lineage>
</organism>
<dbReference type="SUPFAM" id="SSF46767">
    <property type="entry name" value="Methylated DNA-protein cysteine methyltransferase, C-terminal domain"/>
    <property type="match status" value="1"/>
</dbReference>
<dbReference type="PROSITE" id="PS00374">
    <property type="entry name" value="MGMT"/>
    <property type="match status" value="1"/>
</dbReference>
<feature type="binding site" evidence="16">
    <location>
        <position position="50"/>
    </location>
    <ligand>
        <name>Zn(2+)</name>
        <dbReference type="ChEBI" id="CHEBI:29105"/>
    </ligand>
</feature>
<proteinExistence type="inferred from homology"/>
<evidence type="ECO:0000256" key="3">
    <source>
        <dbReference type="ARBA" id="ARBA00022679"/>
    </source>
</evidence>
<dbReference type="AlphaFoldDB" id="A0AAF0BLZ8"/>
<evidence type="ECO:0000259" key="17">
    <source>
        <dbReference type="PROSITE" id="PS01124"/>
    </source>
</evidence>
<dbReference type="GO" id="GO:0032259">
    <property type="term" value="P:methylation"/>
    <property type="evidence" value="ECO:0007669"/>
    <property type="project" value="UniProtKB-KW"/>
</dbReference>
<evidence type="ECO:0000256" key="5">
    <source>
        <dbReference type="ARBA" id="ARBA00022763"/>
    </source>
</evidence>
<dbReference type="InterPro" id="IPR018062">
    <property type="entry name" value="HTH_AraC-typ_CS"/>
</dbReference>
<keyword evidence="6 16" id="KW-0862">Zinc</keyword>
<dbReference type="InterPro" id="IPR016221">
    <property type="entry name" value="Bifunct_regulatory_prot_Ada"/>
</dbReference>
<feature type="binding site" evidence="16">
    <location>
        <position position="81"/>
    </location>
    <ligand>
        <name>Zn(2+)</name>
        <dbReference type="ChEBI" id="CHEBI:29105"/>
    </ligand>
</feature>
<keyword evidence="11" id="KW-0234">DNA repair</keyword>
<dbReference type="GO" id="GO:0003700">
    <property type="term" value="F:DNA-binding transcription factor activity"/>
    <property type="evidence" value="ECO:0007669"/>
    <property type="project" value="InterPro"/>
</dbReference>
<evidence type="ECO:0000256" key="9">
    <source>
        <dbReference type="ARBA" id="ARBA00023159"/>
    </source>
</evidence>
<evidence type="ECO:0000256" key="11">
    <source>
        <dbReference type="ARBA" id="ARBA00023204"/>
    </source>
</evidence>
<dbReference type="InterPro" id="IPR004026">
    <property type="entry name" value="Ada_DNA_repair_Zn-bd"/>
</dbReference>